<dbReference type="AlphaFoldDB" id="A0AAX6S058"/>
<dbReference type="SUPFAM" id="SSF109640">
    <property type="entry name" value="KRAB domain (Kruppel-associated box)"/>
    <property type="match status" value="1"/>
</dbReference>
<protein>
    <submittedName>
        <fullName evidence="4">Uncharacterized protein LOC110346043</fullName>
    </submittedName>
</protein>
<dbReference type="InterPro" id="IPR036051">
    <property type="entry name" value="KRAB_dom_sf"/>
</dbReference>
<organism evidence="3 4">
    <name type="scientific">Heterocephalus glaber</name>
    <name type="common">Naked mole rat</name>
    <dbReference type="NCBI Taxonomy" id="10181"/>
    <lineage>
        <taxon>Eukaryota</taxon>
        <taxon>Metazoa</taxon>
        <taxon>Chordata</taxon>
        <taxon>Craniata</taxon>
        <taxon>Vertebrata</taxon>
        <taxon>Euteleostomi</taxon>
        <taxon>Mammalia</taxon>
        <taxon>Eutheria</taxon>
        <taxon>Euarchontoglires</taxon>
        <taxon>Glires</taxon>
        <taxon>Rodentia</taxon>
        <taxon>Hystricomorpha</taxon>
        <taxon>Bathyergidae</taxon>
        <taxon>Heterocephalus</taxon>
    </lineage>
</organism>
<proteinExistence type="predicted"/>
<evidence type="ECO:0000256" key="1">
    <source>
        <dbReference type="SAM" id="MobiDB-lite"/>
    </source>
</evidence>
<feature type="region of interest" description="Disordered" evidence="1">
    <location>
        <begin position="156"/>
        <end position="226"/>
    </location>
</feature>
<evidence type="ECO:0000313" key="4">
    <source>
        <dbReference type="RefSeq" id="XP_021101362.1"/>
    </source>
</evidence>
<dbReference type="RefSeq" id="XP_021101362.1">
    <property type="nucleotide sequence ID" value="XM_021245703.1"/>
</dbReference>
<keyword evidence="3" id="KW-1185">Reference proteome</keyword>
<evidence type="ECO:0000313" key="3">
    <source>
        <dbReference type="Proteomes" id="UP000694906"/>
    </source>
</evidence>
<evidence type="ECO:0000259" key="2">
    <source>
        <dbReference type="Pfam" id="PF01352"/>
    </source>
</evidence>
<reference evidence="4" key="1">
    <citation type="submission" date="2025-08" db="UniProtKB">
        <authorList>
            <consortium name="RefSeq"/>
        </authorList>
    </citation>
    <scope>IDENTIFICATION</scope>
</reference>
<dbReference type="GO" id="GO:0006355">
    <property type="term" value="P:regulation of DNA-templated transcription"/>
    <property type="evidence" value="ECO:0007669"/>
    <property type="project" value="InterPro"/>
</dbReference>
<dbReference type="Proteomes" id="UP000694906">
    <property type="component" value="Unplaced"/>
</dbReference>
<feature type="domain" description="KRAB" evidence="2">
    <location>
        <begin position="243"/>
        <end position="262"/>
    </location>
</feature>
<name>A0AAX6S058_HETGA</name>
<dbReference type="InterPro" id="IPR001909">
    <property type="entry name" value="KRAB"/>
</dbReference>
<dbReference type="Pfam" id="PF01352">
    <property type="entry name" value="KRAB"/>
    <property type="match status" value="1"/>
</dbReference>
<dbReference type="Gene3D" id="6.10.140.140">
    <property type="match status" value="1"/>
</dbReference>
<accession>A0AAX6S058</accession>
<dbReference type="GeneID" id="110346043"/>
<gene>
    <name evidence="4" type="primary">LOC110346043</name>
</gene>
<sequence>MAVKQRVPSPDLGRVLPAGVAVTVSIVTEPGGSIILHFWRFWPMSPSGHYSYCLLTNTLSCPGPELPCFHTSFLGALTSLGPWGSTRTASSTLATSAVAFSRHLLGASRAAGPGLLIQLGPRGFLGSRPPVPLSGQKGKWAEGGAASITGRFARGLGATPARGDQEVPCSRSPTARDTAPQAETAVAGTQRPKAQRLNPPPSTCHLTGGRAAPEVPPTGGGERPLGPPLASIGTSLRPGFWGLVTPEDVAVHFSQEEWRLLKWLRGTCTMM</sequence>